<dbReference type="GO" id="GO:0046872">
    <property type="term" value="F:metal ion binding"/>
    <property type="evidence" value="ECO:0007669"/>
    <property type="project" value="UniProtKB-KW"/>
</dbReference>
<evidence type="ECO:0000256" key="2">
    <source>
        <dbReference type="ARBA" id="ARBA00022596"/>
    </source>
</evidence>
<keyword evidence="10" id="KW-0460">Magnesium</keyword>
<dbReference type="InterPro" id="IPR003607">
    <property type="entry name" value="HD/PDEase_dom"/>
</dbReference>
<dbReference type="SUPFAM" id="SSF81301">
    <property type="entry name" value="Nucleotidyltransferase"/>
    <property type="match status" value="1"/>
</dbReference>
<evidence type="ECO:0000259" key="12">
    <source>
        <dbReference type="PROSITE" id="PS51831"/>
    </source>
</evidence>
<dbReference type="GO" id="GO:0005524">
    <property type="term" value="F:ATP binding"/>
    <property type="evidence" value="ECO:0007669"/>
    <property type="project" value="UniProtKB-KW"/>
</dbReference>
<organism evidence="13">
    <name type="scientific">marine metagenome</name>
    <dbReference type="NCBI Taxonomy" id="408172"/>
    <lineage>
        <taxon>unclassified sequences</taxon>
        <taxon>metagenomes</taxon>
        <taxon>ecological metagenomes</taxon>
    </lineage>
</organism>
<keyword evidence="5" id="KW-0548">Nucleotidyltransferase</keyword>
<evidence type="ECO:0000256" key="6">
    <source>
        <dbReference type="ARBA" id="ARBA00022723"/>
    </source>
</evidence>
<accession>A0A381WX27</accession>
<keyword evidence="4" id="KW-0819">tRNA processing</keyword>
<evidence type="ECO:0000256" key="3">
    <source>
        <dbReference type="ARBA" id="ARBA00022679"/>
    </source>
</evidence>
<dbReference type="AlphaFoldDB" id="A0A381WX27"/>
<dbReference type="GO" id="GO:0004810">
    <property type="term" value="F:CCA tRNA nucleotidyltransferase activity"/>
    <property type="evidence" value="ECO:0007669"/>
    <property type="project" value="InterPro"/>
</dbReference>
<evidence type="ECO:0000256" key="10">
    <source>
        <dbReference type="ARBA" id="ARBA00022842"/>
    </source>
</evidence>
<dbReference type="InterPro" id="IPR006674">
    <property type="entry name" value="HD_domain"/>
</dbReference>
<evidence type="ECO:0000256" key="9">
    <source>
        <dbReference type="ARBA" id="ARBA00022840"/>
    </source>
</evidence>
<keyword evidence="6" id="KW-0479">Metal-binding</keyword>
<dbReference type="SUPFAM" id="SSF81891">
    <property type="entry name" value="Poly A polymerase C-terminal region-like"/>
    <property type="match status" value="1"/>
</dbReference>
<dbReference type="NCBIfam" id="NF008137">
    <property type="entry name" value="PRK10885.1"/>
    <property type="match status" value="1"/>
</dbReference>
<evidence type="ECO:0000256" key="5">
    <source>
        <dbReference type="ARBA" id="ARBA00022695"/>
    </source>
</evidence>
<dbReference type="GO" id="GO:0001680">
    <property type="term" value="P:tRNA 3'-terminal CCA addition"/>
    <property type="evidence" value="ECO:0007669"/>
    <property type="project" value="InterPro"/>
</dbReference>
<keyword evidence="2" id="KW-0533">Nickel</keyword>
<dbReference type="InterPro" id="IPR002646">
    <property type="entry name" value="PolA_pol_head_dom"/>
</dbReference>
<dbReference type="GO" id="GO:0042245">
    <property type="term" value="P:RNA repair"/>
    <property type="evidence" value="ECO:0007669"/>
    <property type="project" value="UniProtKB-KW"/>
</dbReference>
<dbReference type="InterPro" id="IPR050124">
    <property type="entry name" value="tRNA_CCA-adding_enzyme"/>
</dbReference>
<reference evidence="13" key="1">
    <citation type="submission" date="2018-05" db="EMBL/GenBank/DDBJ databases">
        <authorList>
            <person name="Lanie J.A."/>
            <person name="Ng W.-L."/>
            <person name="Kazmierczak K.M."/>
            <person name="Andrzejewski T.M."/>
            <person name="Davidsen T.M."/>
            <person name="Wayne K.J."/>
            <person name="Tettelin H."/>
            <person name="Glass J.I."/>
            <person name="Rusch D."/>
            <person name="Podicherti R."/>
            <person name="Tsui H.-C.T."/>
            <person name="Winkler M.E."/>
        </authorList>
    </citation>
    <scope>NUCLEOTIDE SEQUENCE</scope>
</reference>
<dbReference type="PROSITE" id="PS51831">
    <property type="entry name" value="HD"/>
    <property type="match status" value="1"/>
</dbReference>
<evidence type="ECO:0000256" key="11">
    <source>
        <dbReference type="ARBA" id="ARBA00022884"/>
    </source>
</evidence>
<dbReference type="InterPro" id="IPR012006">
    <property type="entry name" value="CCA_bact"/>
</dbReference>
<dbReference type="PANTHER" id="PTHR47545">
    <property type="entry name" value="MULTIFUNCTIONAL CCA PROTEIN"/>
    <property type="match status" value="1"/>
</dbReference>
<keyword evidence="11" id="KW-0694">RNA-binding</keyword>
<dbReference type="CDD" id="cd00077">
    <property type="entry name" value="HDc"/>
    <property type="match status" value="1"/>
</dbReference>
<keyword evidence="7" id="KW-0547">Nucleotide-binding</keyword>
<evidence type="ECO:0000256" key="8">
    <source>
        <dbReference type="ARBA" id="ARBA00022800"/>
    </source>
</evidence>
<dbReference type="Pfam" id="PF12627">
    <property type="entry name" value="PolyA_pol_RNAbd"/>
    <property type="match status" value="1"/>
</dbReference>
<evidence type="ECO:0000256" key="1">
    <source>
        <dbReference type="ARBA" id="ARBA00001946"/>
    </source>
</evidence>
<evidence type="ECO:0000256" key="4">
    <source>
        <dbReference type="ARBA" id="ARBA00022694"/>
    </source>
</evidence>
<dbReference type="PIRSF" id="PIRSF000813">
    <property type="entry name" value="CCA_bact"/>
    <property type="match status" value="1"/>
</dbReference>
<dbReference type="HAMAP" id="MF_01261">
    <property type="entry name" value="CCA_bact_type1"/>
    <property type="match status" value="1"/>
</dbReference>
<keyword evidence="9" id="KW-0067">ATP-binding</keyword>
<keyword evidence="8" id="KW-0692">RNA repair</keyword>
<dbReference type="Pfam" id="PF01966">
    <property type="entry name" value="HD"/>
    <property type="match status" value="1"/>
</dbReference>
<dbReference type="Gene3D" id="3.30.460.10">
    <property type="entry name" value="Beta Polymerase, domain 2"/>
    <property type="match status" value="1"/>
</dbReference>
<dbReference type="Gene3D" id="1.10.3090.10">
    <property type="entry name" value="cca-adding enzyme, domain 2"/>
    <property type="match status" value="1"/>
</dbReference>
<dbReference type="InterPro" id="IPR043519">
    <property type="entry name" value="NT_sf"/>
</dbReference>
<dbReference type="PANTHER" id="PTHR47545:SF1">
    <property type="entry name" value="MULTIFUNCTIONAL CCA PROTEIN"/>
    <property type="match status" value="1"/>
</dbReference>
<dbReference type="EMBL" id="UINC01013018">
    <property type="protein sequence ID" value="SVA56493.1"/>
    <property type="molecule type" value="Genomic_DNA"/>
</dbReference>
<sequence length="422" mass="46951">MTDPAEHLECYLVGGAVRDQLLGLDRADLDWLVIGASVDEMTRLGFKSVGRDFPVFLHPKSHQEYALARRERKIAPGHRGFETDTRPEVTLEEDLSRRDLTINAMARSRDGVLIDPYGGQADLGRKILRHVSDAFIEDPVRVLRVARFAARYHHLGFSVAPETLDLMQAIVVSGETHALVAERIWQELRLALAENTPAEFFRVLQACGALGPVLPEIQALFGVPQPPEHHPEGDAGQHTLMVLDAATRLSDDTRVRFAALVHDLGKGTTPHDQWPRHIGHEKRGLKLVKGLCQRLRVPEDHQRLALAVTEYHLLMHKLEELRPETVLKLLAGLDAFRNPDRVEPFILACEADAQGRGARAVKPYTSAPQLRTYLAAITALDLGDLGDSDLDHKARAREVRRRRLSAIRAVKATWPASGSASC</sequence>
<comment type="cofactor">
    <cofactor evidence="1">
        <name>Mg(2+)</name>
        <dbReference type="ChEBI" id="CHEBI:18420"/>
    </cofactor>
</comment>
<dbReference type="Pfam" id="PF01743">
    <property type="entry name" value="PolyA_pol"/>
    <property type="match status" value="1"/>
</dbReference>
<keyword evidence="3" id="KW-0808">Transferase</keyword>
<evidence type="ECO:0000313" key="13">
    <source>
        <dbReference type="EMBL" id="SVA56493.1"/>
    </source>
</evidence>
<feature type="domain" description="HD" evidence="12">
    <location>
        <begin position="235"/>
        <end position="336"/>
    </location>
</feature>
<protein>
    <recommendedName>
        <fullName evidence="12">HD domain-containing protein</fullName>
    </recommendedName>
</protein>
<gene>
    <name evidence="13" type="ORF">METZ01_LOCUS109347</name>
</gene>
<dbReference type="GO" id="GO:0003723">
    <property type="term" value="F:RNA binding"/>
    <property type="evidence" value="ECO:0007669"/>
    <property type="project" value="UniProtKB-KW"/>
</dbReference>
<dbReference type="CDD" id="cd05398">
    <property type="entry name" value="NT_ClassII-CCAase"/>
    <property type="match status" value="1"/>
</dbReference>
<dbReference type="HAMAP" id="MF_01262">
    <property type="entry name" value="CCA_bact_type2"/>
    <property type="match status" value="1"/>
</dbReference>
<evidence type="ECO:0000256" key="7">
    <source>
        <dbReference type="ARBA" id="ARBA00022741"/>
    </source>
</evidence>
<proteinExistence type="inferred from homology"/>
<name>A0A381WX27_9ZZZZ</name>
<dbReference type="InterPro" id="IPR032828">
    <property type="entry name" value="PolyA_RNA-bd"/>
</dbReference>